<dbReference type="InterPro" id="IPR036661">
    <property type="entry name" value="Luciferase-like_sf"/>
</dbReference>
<protein>
    <submittedName>
        <fullName evidence="7">LLM class flavin-dependent oxidoreductase</fullName>
    </submittedName>
</protein>
<evidence type="ECO:0000313" key="7">
    <source>
        <dbReference type="EMBL" id="MBE0465314.1"/>
    </source>
</evidence>
<keyword evidence="1" id="KW-0285">Flavoprotein</keyword>
<proteinExistence type="inferred from homology"/>
<keyword evidence="2" id="KW-0288">FMN</keyword>
<reference evidence="7 8" key="1">
    <citation type="submission" date="2020-07" db="EMBL/GenBank/DDBJ databases">
        <title>Halophilic bacteria isolated from french cheeses.</title>
        <authorList>
            <person name="Kothe C.I."/>
            <person name="Farah-Kraiem B."/>
            <person name="Renault P."/>
            <person name="Dridi B."/>
        </authorList>
    </citation>
    <scope>NUCLEOTIDE SEQUENCE [LARGE SCALE GENOMIC DNA]</scope>
    <source>
        <strain evidence="7 8">FME20</strain>
    </source>
</reference>
<comment type="caution">
    <text evidence="7">The sequence shown here is derived from an EMBL/GenBank/DDBJ whole genome shotgun (WGS) entry which is preliminary data.</text>
</comment>
<evidence type="ECO:0000256" key="1">
    <source>
        <dbReference type="ARBA" id="ARBA00022630"/>
    </source>
</evidence>
<dbReference type="PANTHER" id="PTHR30011:SF16">
    <property type="entry name" value="C2H2 FINGER DOMAIN TRANSCRIPTION FACTOR (EUROFUNG)-RELATED"/>
    <property type="match status" value="1"/>
</dbReference>
<evidence type="ECO:0000256" key="5">
    <source>
        <dbReference type="ARBA" id="ARBA00033748"/>
    </source>
</evidence>
<feature type="domain" description="Luciferase-like" evidence="6">
    <location>
        <begin position="24"/>
        <end position="277"/>
    </location>
</feature>
<keyword evidence="8" id="KW-1185">Reference proteome</keyword>
<evidence type="ECO:0000313" key="8">
    <source>
        <dbReference type="Proteomes" id="UP001645038"/>
    </source>
</evidence>
<gene>
    <name evidence="7" type="ORF">EI547_17940</name>
</gene>
<accession>A0ABR9G377</accession>
<evidence type="ECO:0000256" key="3">
    <source>
        <dbReference type="ARBA" id="ARBA00023002"/>
    </source>
</evidence>
<evidence type="ECO:0000259" key="6">
    <source>
        <dbReference type="Pfam" id="PF00296"/>
    </source>
</evidence>
<evidence type="ECO:0000256" key="4">
    <source>
        <dbReference type="ARBA" id="ARBA00023033"/>
    </source>
</evidence>
<keyword evidence="3" id="KW-0560">Oxidoreductase</keyword>
<dbReference type="InterPro" id="IPR011251">
    <property type="entry name" value="Luciferase-like_dom"/>
</dbReference>
<comment type="similarity">
    <text evidence="5">Belongs to the NtaA/SnaA/DszA monooxygenase family.</text>
</comment>
<dbReference type="InterPro" id="IPR016215">
    <property type="entry name" value="NTA_MOA"/>
</dbReference>
<name>A0ABR9G377_9GAMM</name>
<dbReference type="Gene3D" id="3.20.20.30">
    <property type="entry name" value="Luciferase-like domain"/>
    <property type="match status" value="1"/>
</dbReference>
<dbReference type="EMBL" id="RRZB01000075">
    <property type="protein sequence ID" value="MBE0465314.1"/>
    <property type="molecule type" value="Genomic_DNA"/>
</dbReference>
<dbReference type="Pfam" id="PF00296">
    <property type="entry name" value="Bac_luciferase"/>
    <property type="match status" value="1"/>
</dbReference>
<dbReference type="RefSeq" id="WP_192539743.1">
    <property type="nucleotide sequence ID" value="NZ_JABUZA010000032.1"/>
</dbReference>
<organism evidence="7 8">
    <name type="scientific">Halomonas colorata</name>
    <dbReference type="NCBI Taxonomy" id="2742615"/>
    <lineage>
        <taxon>Bacteria</taxon>
        <taxon>Pseudomonadati</taxon>
        <taxon>Pseudomonadota</taxon>
        <taxon>Gammaproteobacteria</taxon>
        <taxon>Oceanospirillales</taxon>
        <taxon>Halomonadaceae</taxon>
        <taxon>Halomonas</taxon>
    </lineage>
</organism>
<dbReference type="InterPro" id="IPR051260">
    <property type="entry name" value="Diverse_substr_monoxygenases"/>
</dbReference>
<keyword evidence="4" id="KW-0503">Monooxygenase</keyword>
<dbReference type="SUPFAM" id="SSF51679">
    <property type="entry name" value="Bacterial luciferase-like"/>
    <property type="match status" value="1"/>
</dbReference>
<dbReference type="Proteomes" id="UP001645038">
    <property type="component" value="Unassembled WGS sequence"/>
</dbReference>
<dbReference type="PIRSF" id="PIRSF000337">
    <property type="entry name" value="NTA_MOA"/>
    <property type="match status" value="1"/>
</dbReference>
<evidence type="ECO:0000256" key="2">
    <source>
        <dbReference type="ARBA" id="ARBA00022643"/>
    </source>
</evidence>
<sequence length="334" mass="36265">MKQLHFNYILGPESLAAVDGVSARPGALQTLLTLAKRAESGGIDALVFRDANNAGLVREGCAFLPYEPFTAFAALAAATDRIGLAAAVSPRTSQPYNVARRLATIDHISRGRAGWHITPSADQQQEQYGDLSRPPVEAVAARDAEFLEVVHQLWDSWSPDAIVIRSDGRVKVNGEGNGPIDHRGHYFSVKGPLDVPRPPQGRPVLFHSVVTEDDMDMAARFADVVIAEAMDLEATAKFADEMSLRLKSHARDRADVRIMPVLGSTNTCTAEAVTERITQWHGAGIIDGFSLAGTCLNGFIDEVMPLLRQAGMLPEKTGPSTLRERLGLKNLYME</sequence>
<dbReference type="PANTHER" id="PTHR30011">
    <property type="entry name" value="ALKANESULFONATE MONOOXYGENASE-RELATED"/>
    <property type="match status" value="1"/>
</dbReference>